<protein>
    <submittedName>
        <fullName evidence="1">Nucleotidyltransferase family protein</fullName>
    </submittedName>
</protein>
<reference evidence="1 2" key="1">
    <citation type="submission" date="2018-03" db="EMBL/GenBank/DDBJ databases">
        <title>The complete genome of bacterial strain SGAir0260.</title>
        <authorList>
            <person name="Schuster S.C."/>
        </authorList>
    </citation>
    <scope>NUCLEOTIDE SEQUENCE [LARGE SCALE GENOMIC DNA]</scope>
    <source>
        <strain evidence="1 2">SGAir0260</strain>
        <plasmid evidence="1 2">unnamed_12</plasmid>
    </source>
</reference>
<geneLocation type="plasmid" evidence="1 2">
    <name>unnamed_12</name>
</geneLocation>
<dbReference type="AlphaFoldDB" id="A0AB73USI4"/>
<dbReference type="RefSeq" id="WP_162281051.1">
    <property type="nucleotide sequence ID" value="NZ_CP028010.2"/>
</dbReference>
<accession>A0AB73USI4</accession>
<name>A0AB73USI4_BACCE</name>
<organism evidence="1 2">
    <name type="scientific">Bacillus cereus</name>
    <dbReference type="NCBI Taxonomy" id="1396"/>
    <lineage>
        <taxon>Bacteria</taxon>
        <taxon>Bacillati</taxon>
        <taxon>Bacillota</taxon>
        <taxon>Bacilli</taxon>
        <taxon>Bacillales</taxon>
        <taxon>Bacillaceae</taxon>
        <taxon>Bacillus</taxon>
        <taxon>Bacillus cereus group</taxon>
    </lineage>
</organism>
<proteinExistence type="predicted"/>
<keyword evidence="1" id="KW-0614">Plasmid</keyword>
<dbReference type="EMBL" id="CP028010">
    <property type="protein sequence ID" value="QHV47440.1"/>
    <property type="molecule type" value="Genomic_DNA"/>
</dbReference>
<evidence type="ECO:0000313" key="1">
    <source>
        <dbReference type="EMBL" id="QHV47440.1"/>
    </source>
</evidence>
<gene>
    <name evidence="1" type="ORF">C1N66_30950</name>
</gene>
<dbReference type="InterPro" id="IPR039498">
    <property type="entry name" value="NTP_transf_5"/>
</dbReference>
<dbReference type="Pfam" id="PF14907">
    <property type="entry name" value="NTP_transf_5"/>
    <property type="match status" value="1"/>
</dbReference>
<sequence length="376" mass="44634">MDIVKENLSLEYQVVFYLSKMHLFEEESSHLCELLDTDMDWSIVIGQIELHRIAGIAWKVLNKYVFCDEKKKFKCPRLIRYLRNTYQVNSIMSNEQYKYTSFICDLFDESGINYVLLKGLFDAQYIYEDIGLRSFNDNDILVHPNQVQDAINLLKTHGYIQGKAREQRKIIPANRKDIIKHSLVSHEVFPLAIEINDTLFLRQHIIDLHFSANLMSRQKNADLVKELLDSRIAILINGKKIFGLSPEYALWFLCQHLYKEAVSYNDMKLYKDLLLYKFCDIYNFLKKASTHINWEVFINRVKQLGQEKDVYFTLYQTSKLFGENICPDQYLSKLEPITKGYMNEIYKYDTNEVVYRHNDNILKRIFDFNRPSKIKI</sequence>
<evidence type="ECO:0000313" key="2">
    <source>
        <dbReference type="Proteomes" id="UP000464780"/>
    </source>
</evidence>
<dbReference type="Proteomes" id="UP000464780">
    <property type="component" value="Plasmid unnamed_12"/>
</dbReference>